<name>A0AAV9WPQ5_9PEZI</name>
<dbReference type="AlphaFoldDB" id="A0AAV9WPQ5"/>
<dbReference type="Proteomes" id="UP001370758">
    <property type="component" value="Unassembled WGS sequence"/>
</dbReference>
<organism evidence="1 2">
    <name type="scientific">Arthrobotrys musiformis</name>
    <dbReference type="NCBI Taxonomy" id="47236"/>
    <lineage>
        <taxon>Eukaryota</taxon>
        <taxon>Fungi</taxon>
        <taxon>Dikarya</taxon>
        <taxon>Ascomycota</taxon>
        <taxon>Pezizomycotina</taxon>
        <taxon>Orbiliomycetes</taxon>
        <taxon>Orbiliales</taxon>
        <taxon>Orbiliaceae</taxon>
        <taxon>Arthrobotrys</taxon>
    </lineage>
</organism>
<comment type="caution">
    <text evidence="1">The sequence shown here is derived from an EMBL/GenBank/DDBJ whole genome shotgun (WGS) entry which is preliminary data.</text>
</comment>
<reference evidence="1 2" key="1">
    <citation type="submission" date="2023-08" db="EMBL/GenBank/DDBJ databases">
        <authorList>
            <person name="Palmer J.M."/>
        </authorList>
    </citation>
    <scope>NUCLEOTIDE SEQUENCE [LARGE SCALE GENOMIC DNA]</scope>
    <source>
        <strain evidence="1 2">TWF481</strain>
    </source>
</reference>
<gene>
    <name evidence="1" type="ORF">TWF481_000768</name>
</gene>
<protein>
    <submittedName>
        <fullName evidence="1">Uncharacterized protein</fullName>
    </submittedName>
</protein>
<keyword evidence="2" id="KW-1185">Reference proteome</keyword>
<sequence length="209" mass="22368">MTQTFLPPNAQILAYKTISINARAAPLDGVPLICGTFLYINDPLGEQSDTTGVKCSLKDLPPSILAAASDYMDRTRQSERDGRVEWFTDDRAYVKEPVFTVGMVRAIVLGPSVEGDADGGMVWSAYRQSFGHSDLYHHHAPAATNFIDAQGQDVVGHGGAAVPARVNGVKQESIDDVNYNGLSSSSSATHLTNGAYLQAEIKSEDAHAA</sequence>
<evidence type="ECO:0000313" key="1">
    <source>
        <dbReference type="EMBL" id="KAK6511862.1"/>
    </source>
</evidence>
<accession>A0AAV9WPQ5</accession>
<evidence type="ECO:0000313" key="2">
    <source>
        <dbReference type="Proteomes" id="UP001370758"/>
    </source>
</evidence>
<proteinExistence type="predicted"/>
<dbReference type="EMBL" id="JAVHJL010000001">
    <property type="protein sequence ID" value="KAK6511862.1"/>
    <property type="molecule type" value="Genomic_DNA"/>
</dbReference>